<feature type="region of interest" description="Disordered" evidence="1">
    <location>
        <begin position="97"/>
        <end position="129"/>
    </location>
</feature>
<reference evidence="2 3" key="1">
    <citation type="submission" date="2024-03" db="EMBL/GenBank/DDBJ databases">
        <title>A high-quality draft genome sequence of Diaporthe vaccinii, a causative agent of upright dieback and viscid rot disease in cranberry plants.</title>
        <authorList>
            <person name="Sarrasin M."/>
            <person name="Lang B.F."/>
            <person name="Burger G."/>
        </authorList>
    </citation>
    <scope>NUCLEOTIDE SEQUENCE [LARGE SCALE GENOMIC DNA]</scope>
    <source>
        <strain evidence="2 3">IS7</strain>
    </source>
</reference>
<dbReference type="EMBL" id="JBAWTH010000008">
    <property type="protein sequence ID" value="KAL2290891.1"/>
    <property type="molecule type" value="Genomic_DNA"/>
</dbReference>
<name>A0ABR4F8P0_9PEZI</name>
<dbReference type="Proteomes" id="UP001600888">
    <property type="component" value="Unassembled WGS sequence"/>
</dbReference>
<proteinExistence type="predicted"/>
<accession>A0ABR4F8P0</accession>
<sequence length="221" mass="25542">MVDLELSCKLTSGGVIVALTKQRTVTEQKWDMCSLSRHHSSQIAKRQLDLTPLVPPPDRPPPHDQIIRCTTPSLKKKKRAIIRRLLVILGPPRSRDRRCPAQRGCGRPQADNVRGYRSTTTGRRGCPYQRRGHQYPGAGCWSGQQPARTSWKHYQPRRWSWSPQRWRRPSPTTTTRSRRVSRCSRPGLEYRSYPGCWWCNSPGPWHCQRWPRCSPGMPSGR</sequence>
<protein>
    <submittedName>
        <fullName evidence="2">Uncharacterized protein</fullName>
    </submittedName>
</protein>
<evidence type="ECO:0000256" key="1">
    <source>
        <dbReference type="SAM" id="MobiDB-lite"/>
    </source>
</evidence>
<comment type="caution">
    <text evidence="2">The sequence shown here is derived from an EMBL/GenBank/DDBJ whole genome shotgun (WGS) entry which is preliminary data.</text>
</comment>
<keyword evidence="3" id="KW-1185">Reference proteome</keyword>
<evidence type="ECO:0000313" key="3">
    <source>
        <dbReference type="Proteomes" id="UP001600888"/>
    </source>
</evidence>
<organism evidence="2 3">
    <name type="scientific">Diaporthe vaccinii</name>
    <dbReference type="NCBI Taxonomy" id="105482"/>
    <lineage>
        <taxon>Eukaryota</taxon>
        <taxon>Fungi</taxon>
        <taxon>Dikarya</taxon>
        <taxon>Ascomycota</taxon>
        <taxon>Pezizomycotina</taxon>
        <taxon>Sordariomycetes</taxon>
        <taxon>Sordariomycetidae</taxon>
        <taxon>Diaporthales</taxon>
        <taxon>Diaporthaceae</taxon>
        <taxon>Diaporthe</taxon>
        <taxon>Diaporthe eres species complex</taxon>
    </lineage>
</organism>
<evidence type="ECO:0000313" key="2">
    <source>
        <dbReference type="EMBL" id="KAL2290891.1"/>
    </source>
</evidence>
<feature type="compositionally biased region" description="Low complexity" evidence="1">
    <location>
        <begin position="115"/>
        <end position="125"/>
    </location>
</feature>
<gene>
    <name evidence="2" type="ORF">FJTKL_14834</name>
</gene>